<dbReference type="AlphaFoldDB" id="A0A918VIN9"/>
<keyword evidence="7 8" id="KW-0472">Membrane</keyword>
<protein>
    <submittedName>
        <fullName evidence="9">Proton/glutamate symporter</fullName>
    </submittedName>
</protein>
<feature type="transmembrane region" description="Helical" evidence="8">
    <location>
        <begin position="158"/>
        <end position="176"/>
    </location>
</feature>
<feature type="transmembrane region" description="Helical" evidence="8">
    <location>
        <begin position="223"/>
        <end position="244"/>
    </location>
</feature>
<evidence type="ECO:0000256" key="8">
    <source>
        <dbReference type="SAM" id="Phobius"/>
    </source>
</evidence>
<dbReference type="EMBL" id="BMXA01000001">
    <property type="protein sequence ID" value="GGZ99612.1"/>
    <property type="molecule type" value="Genomic_DNA"/>
</dbReference>
<keyword evidence="4 8" id="KW-0812">Transmembrane</keyword>
<feature type="transmembrane region" description="Helical" evidence="8">
    <location>
        <begin position="60"/>
        <end position="81"/>
    </location>
</feature>
<dbReference type="Pfam" id="PF00375">
    <property type="entry name" value="SDF"/>
    <property type="match status" value="1"/>
</dbReference>
<dbReference type="PANTHER" id="PTHR11958">
    <property type="entry name" value="SODIUM/DICARBOXYLATE SYMPORTER-RELATED"/>
    <property type="match status" value="1"/>
</dbReference>
<comment type="subcellular location">
    <subcellularLocation>
        <location evidence="1">Cell membrane</location>
        <topology evidence="1">Multi-pass membrane protein</topology>
    </subcellularLocation>
</comment>
<evidence type="ECO:0000256" key="7">
    <source>
        <dbReference type="ARBA" id="ARBA00023136"/>
    </source>
</evidence>
<accession>A0A918VIN9</accession>
<evidence type="ECO:0000256" key="4">
    <source>
        <dbReference type="ARBA" id="ARBA00022692"/>
    </source>
</evidence>
<dbReference type="InterPro" id="IPR001991">
    <property type="entry name" value="Na-dicarboxylate_symporter"/>
</dbReference>
<dbReference type="GO" id="GO:0006835">
    <property type="term" value="P:dicarboxylic acid transport"/>
    <property type="evidence" value="ECO:0007669"/>
    <property type="project" value="UniProtKB-ARBA"/>
</dbReference>
<name>A0A918VIN9_9GAMM</name>
<keyword evidence="5" id="KW-0769">Symport</keyword>
<dbReference type="PANTHER" id="PTHR11958:SF63">
    <property type="entry name" value="AMINO ACID TRANSPORTER"/>
    <property type="match status" value="1"/>
</dbReference>
<reference evidence="9" key="2">
    <citation type="submission" date="2020-09" db="EMBL/GenBank/DDBJ databases">
        <authorList>
            <person name="Sun Q."/>
            <person name="Kim S."/>
        </authorList>
    </citation>
    <scope>NUCLEOTIDE SEQUENCE</scope>
    <source>
        <strain evidence="9">KCTC 12711</strain>
    </source>
</reference>
<dbReference type="GO" id="GO:0015293">
    <property type="term" value="F:symporter activity"/>
    <property type="evidence" value="ECO:0007669"/>
    <property type="project" value="UniProtKB-KW"/>
</dbReference>
<evidence type="ECO:0000256" key="3">
    <source>
        <dbReference type="ARBA" id="ARBA00022475"/>
    </source>
</evidence>
<evidence type="ECO:0000313" key="9">
    <source>
        <dbReference type="EMBL" id="GGZ99612.1"/>
    </source>
</evidence>
<keyword evidence="3" id="KW-1003">Cell membrane</keyword>
<sequence>MTSTLGTTMNLANKVLIALALGIGAGIVINLTGANAVPWVDTYLVNGVFLVAGKLFFNALQMLVVPLVLFSLIPGIVGIGDIRLLGKVGTKSFALYVATTAIAITLGITLASALGIGQGMEIPAGDDFAGKEAARNFVEVIIGIVPKNLISAMANGEMLAIIFFAIFFGIALLIKLEQSRELVNLIEQLNRIIMQMVEMVMWFAPYAVFCLVAKAVADLGLDIILKLGGYFTTVMLALIVHAFVTQMLIMKAFTGLSIKTFLSKIRAVQIFAFSTSSSGATIPVTLRTMQERFGIDRAVSSFTVPFGATINMDGTAIMQGVATVFVANLYGIELTLGGYVTIVVTAVLASIGTAAVPAVGLVMLTMVFKQVGLPIEAIGIILGIDRIVDMTRTAVNVTGDAVVTTIVAKSEGKMDIDTFNDPNAGEVHEVHLEDMNHPTKS</sequence>
<dbReference type="InterPro" id="IPR050746">
    <property type="entry name" value="DAACS"/>
</dbReference>
<evidence type="ECO:0000256" key="5">
    <source>
        <dbReference type="ARBA" id="ARBA00022847"/>
    </source>
</evidence>
<feature type="transmembrane region" description="Helical" evidence="8">
    <location>
        <begin position="93"/>
        <end position="116"/>
    </location>
</feature>
<dbReference type="GO" id="GO:0005886">
    <property type="term" value="C:plasma membrane"/>
    <property type="evidence" value="ECO:0007669"/>
    <property type="project" value="UniProtKB-SubCell"/>
</dbReference>
<dbReference type="InterPro" id="IPR036458">
    <property type="entry name" value="Na:dicarbo_symporter_sf"/>
</dbReference>
<feature type="transmembrane region" description="Helical" evidence="8">
    <location>
        <begin position="265"/>
        <end position="286"/>
    </location>
</feature>
<comment type="caution">
    <text evidence="9">The sequence shown here is derived from an EMBL/GenBank/DDBJ whole genome shotgun (WGS) entry which is preliminary data.</text>
</comment>
<dbReference type="FunFam" id="1.10.3860.10:FF:000001">
    <property type="entry name" value="C4-dicarboxylate transport protein"/>
    <property type="match status" value="1"/>
</dbReference>
<keyword evidence="10" id="KW-1185">Reference proteome</keyword>
<evidence type="ECO:0000256" key="6">
    <source>
        <dbReference type="ARBA" id="ARBA00022989"/>
    </source>
</evidence>
<keyword evidence="6 8" id="KW-1133">Transmembrane helix</keyword>
<proteinExistence type="predicted"/>
<dbReference type="Gene3D" id="1.10.3860.10">
    <property type="entry name" value="Sodium:dicarboxylate symporter"/>
    <property type="match status" value="1"/>
</dbReference>
<evidence type="ECO:0000313" key="10">
    <source>
        <dbReference type="Proteomes" id="UP000614811"/>
    </source>
</evidence>
<gene>
    <name evidence="9" type="ORF">GCM10008090_05300</name>
</gene>
<dbReference type="Proteomes" id="UP000614811">
    <property type="component" value="Unassembled WGS sequence"/>
</dbReference>
<feature type="transmembrane region" description="Helical" evidence="8">
    <location>
        <begin position="197"/>
        <end position="217"/>
    </location>
</feature>
<organism evidence="9 10">
    <name type="scientific">Arenicella chitinivorans</name>
    <dbReference type="NCBI Taxonomy" id="1329800"/>
    <lineage>
        <taxon>Bacteria</taxon>
        <taxon>Pseudomonadati</taxon>
        <taxon>Pseudomonadota</taxon>
        <taxon>Gammaproteobacteria</taxon>
        <taxon>Arenicellales</taxon>
        <taxon>Arenicellaceae</taxon>
        <taxon>Arenicella</taxon>
    </lineage>
</organism>
<dbReference type="SUPFAM" id="SSF118215">
    <property type="entry name" value="Proton glutamate symport protein"/>
    <property type="match status" value="1"/>
</dbReference>
<keyword evidence="2" id="KW-0813">Transport</keyword>
<evidence type="ECO:0000256" key="2">
    <source>
        <dbReference type="ARBA" id="ARBA00022448"/>
    </source>
</evidence>
<dbReference type="PRINTS" id="PR00173">
    <property type="entry name" value="EDTRNSPORT"/>
</dbReference>
<evidence type="ECO:0000256" key="1">
    <source>
        <dbReference type="ARBA" id="ARBA00004651"/>
    </source>
</evidence>
<reference evidence="9" key="1">
    <citation type="journal article" date="2014" name="Int. J. Syst. Evol. Microbiol.">
        <title>Complete genome sequence of Corynebacterium casei LMG S-19264T (=DSM 44701T), isolated from a smear-ripened cheese.</title>
        <authorList>
            <consortium name="US DOE Joint Genome Institute (JGI-PGF)"/>
            <person name="Walter F."/>
            <person name="Albersmeier A."/>
            <person name="Kalinowski J."/>
            <person name="Ruckert C."/>
        </authorList>
    </citation>
    <scope>NUCLEOTIDE SEQUENCE</scope>
    <source>
        <strain evidence="9">KCTC 12711</strain>
    </source>
</reference>